<name>A0AA97PKG4_PYRO3</name>
<sequence>MSGEEIIGEFTVQPVPRALPCTALPPMVVRIGDYSPGTDAIQGMCVLLDHNGNNTLQDVPSQHGPLDSIFDTTQGAGLQCHASIPTCPSKLSSRSDSGSSGSSSSSSGASGEEKSIYFAFTNIAITWPGTYTVGVYVWIYPTPTKEVPQPEPYIAGKVVSELIEVLDGTKDPEERPRE</sequence>
<evidence type="ECO:0000256" key="1">
    <source>
        <dbReference type="SAM" id="MobiDB-lite"/>
    </source>
</evidence>
<protein>
    <recommendedName>
        <fullName evidence="3">Velvet domain-containing protein</fullName>
    </recommendedName>
</protein>
<gene>
    <name evidence="2" type="ORF">OOU_Y34scaffold00568g3</name>
</gene>
<proteinExistence type="predicted"/>
<organism evidence="2">
    <name type="scientific">Pyricularia oryzae (strain Y34)</name>
    <name type="common">Rice blast fungus</name>
    <name type="synonym">Magnaporthe oryzae</name>
    <dbReference type="NCBI Taxonomy" id="1143189"/>
    <lineage>
        <taxon>Eukaryota</taxon>
        <taxon>Fungi</taxon>
        <taxon>Dikarya</taxon>
        <taxon>Ascomycota</taxon>
        <taxon>Pezizomycotina</taxon>
        <taxon>Sordariomycetes</taxon>
        <taxon>Sordariomycetidae</taxon>
        <taxon>Magnaporthales</taxon>
        <taxon>Pyriculariaceae</taxon>
        <taxon>Pyricularia</taxon>
    </lineage>
</organism>
<dbReference type="EMBL" id="JH793756">
    <property type="protein sequence ID" value="ELQ37849.1"/>
    <property type="molecule type" value="Genomic_DNA"/>
</dbReference>
<evidence type="ECO:0000313" key="2">
    <source>
        <dbReference type="EMBL" id="ELQ37849.1"/>
    </source>
</evidence>
<feature type="region of interest" description="Disordered" evidence="1">
    <location>
        <begin position="88"/>
        <end position="110"/>
    </location>
</feature>
<reference evidence="2" key="1">
    <citation type="journal article" date="2012" name="PLoS Genet.">
        <title>Comparative analysis of the genomes of two field isolates of the rice blast fungus Magnaporthe oryzae.</title>
        <authorList>
            <person name="Xue M."/>
            <person name="Yang J."/>
            <person name="Li Z."/>
            <person name="Hu S."/>
            <person name="Yao N."/>
            <person name="Dean R.A."/>
            <person name="Zhao W."/>
            <person name="Shen M."/>
            <person name="Zhang H."/>
            <person name="Li C."/>
            <person name="Liu L."/>
            <person name="Cao L."/>
            <person name="Xu X."/>
            <person name="Xing Y."/>
            <person name="Hsiang T."/>
            <person name="Zhang Z."/>
            <person name="Xu J.R."/>
            <person name="Peng Y.L."/>
        </authorList>
    </citation>
    <scope>NUCLEOTIDE SEQUENCE</scope>
    <source>
        <strain evidence="2">Y34</strain>
    </source>
</reference>
<dbReference type="AlphaFoldDB" id="A0AA97PKG4"/>
<dbReference type="Proteomes" id="UP000011086">
    <property type="component" value="Unassembled WGS sequence"/>
</dbReference>
<accession>A0AA97PKG4</accession>
<evidence type="ECO:0008006" key="3">
    <source>
        <dbReference type="Google" id="ProtNLM"/>
    </source>
</evidence>
<feature type="compositionally biased region" description="Low complexity" evidence="1">
    <location>
        <begin position="89"/>
        <end position="110"/>
    </location>
</feature>